<dbReference type="EMBL" id="ML122262">
    <property type="protein sequence ID" value="RPD61385.1"/>
    <property type="molecule type" value="Genomic_DNA"/>
</dbReference>
<proteinExistence type="predicted"/>
<evidence type="ECO:0000313" key="3">
    <source>
        <dbReference type="Proteomes" id="UP000313359"/>
    </source>
</evidence>
<feature type="compositionally biased region" description="Polar residues" evidence="1">
    <location>
        <begin position="116"/>
        <end position="136"/>
    </location>
</feature>
<keyword evidence="3" id="KW-1185">Reference proteome</keyword>
<feature type="region of interest" description="Disordered" evidence="1">
    <location>
        <begin position="1"/>
        <end position="22"/>
    </location>
</feature>
<organism evidence="2 3">
    <name type="scientific">Lentinus tigrinus ALCF2SS1-6</name>
    <dbReference type="NCBI Taxonomy" id="1328759"/>
    <lineage>
        <taxon>Eukaryota</taxon>
        <taxon>Fungi</taxon>
        <taxon>Dikarya</taxon>
        <taxon>Basidiomycota</taxon>
        <taxon>Agaricomycotina</taxon>
        <taxon>Agaricomycetes</taxon>
        <taxon>Polyporales</taxon>
        <taxon>Polyporaceae</taxon>
        <taxon>Lentinus</taxon>
    </lineage>
</organism>
<protein>
    <submittedName>
        <fullName evidence="2">Uncharacterized protein</fullName>
    </submittedName>
</protein>
<evidence type="ECO:0000313" key="2">
    <source>
        <dbReference type="EMBL" id="RPD61385.1"/>
    </source>
</evidence>
<gene>
    <name evidence="2" type="ORF">L227DRAFT_67332</name>
</gene>
<feature type="region of interest" description="Disordered" evidence="1">
    <location>
        <begin position="69"/>
        <end position="96"/>
    </location>
</feature>
<accession>A0A5C2SC39</accession>
<sequence>MRGCVPSPAPMGRHVHSSSTRLAGKSVPELLVRGGAAWYSSPGHPQWFSSSIGVPRRCTCGCADDPSKTRFWSSERGGRDSPIGTPPSGEGHSGACAPRGSLLGYVLASRGNPFTSELCTSSPSSNQKGLVTTRVLSPSPPRLHDTALPSRRRGMPK</sequence>
<name>A0A5C2SC39_9APHY</name>
<dbReference type="Proteomes" id="UP000313359">
    <property type="component" value="Unassembled WGS sequence"/>
</dbReference>
<reference evidence="2" key="1">
    <citation type="journal article" date="2018" name="Genome Biol. Evol.">
        <title>Genomics and development of Lentinus tigrinus, a white-rot wood-decaying mushroom with dimorphic fruiting bodies.</title>
        <authorList>
            <person name="Wu B."/>
            <person name="Xu Z."/>
            <person name="Knudson A."/>
            <person name="Carlson A."/>
            <person name="Chen N."/>
            <person name="Kovaka S."/>
            <person name="LaButti K."/>
            <person name="Lipzen A."/>
            <person name="Pennachio C."/>
            <person name="Riley R."/>
            <person name="Schakwitz W."/>
            <person name="Umezawa K."/>
            <person name="Ohm R.A."/>
            <person name="Grigoriev I.V."/>
            <person name="Nagy L.G."/>
            <person name="Gibbons J."/>
            <person name="Hibbett D."/>
        </authorList>
    </citation>
    <scope>NUCLEOTIDE SEQUENCE [LARGE SCALE GENOMIC DNA]</scope>
    <source>
        <strain evidence="2">ALCF2SS1-6</strain>
    </source>
</reference>
<evidence type="ECO:0000256" key="1">
    <source>
        <dbReference type="SAM" id="MobiDB-lite"/>
    </source>
</evidence>
<feature type="region of interest" description="Disordered" evidence="1">
    <location>
        <begin position="116"/>
        <end position="157"/>
    </location>
</feature>
<dbReference type="AlphaFoldDB" id="A0A5C2SC39"/>